<accession>A0A0D2BLN1</accession>
<evidence type="ECO:0000256" key="11">
    <source>
        <dbReference type="PROSITE-ProRule" id="PRU00812"/>
    </source>
</evidence>
<keyword evidence="4 12" id="KW-0863">Zinc-finger</keyword>
<evidence type="ECO:0000259" key="14">
    <source>
        <dbReference type="PROSITE" id="PS51479"/>
    </source>
</evidence>
<dbReference type="GO" id="GO:0005737">
    <property type="term" value="C:cytoplasm"/>
    <property type="evidence" value="ECO:0007669"/>
    <property type="project" value="TreeGrafter"/>
</dbReference>
<dbReference type="GO" id="GO:0008270">
    <property type="term" value="F:zinc ion binding"/>
    <property type="evidence" value="ECO:0007669"/>
    <property type="project" value="UniProtKB-KW"/>
</dbReference>
<keyword evidence="5 12" id="KW-0378">Hydrolase</keyword>
<evidence type="ECO:0000256" key="13">
    <source>
        <dbReference type="SAM" id="MobiDB-lite"/>
    </source>
</evidence>
<evidence type="ECO:0000313" key="16">
    <source>
        <dbReference type="Proteomes" id="UP000053328"/>
    </source>
</evidence>
<reference evidence="15 16" key="1">
    <citation type="submission" date="2015-01" db="EMBL/GenBank/DDBJ databases">
        <title>The Genome Sequence of Exophiala spinifera CBS89968.</title>
        <authorList>
            <consortium name="The Broad Institute Genomics Platform"/>
            <person name="Cuomo C."/>
            <person name="de Hoog S."/>
            <person name="Gorbushina A."/>
            <person name="Stielow B."/>
            <person name="Teixiera M."/>
            <person name="Abouelleil A."/>
            <person name="Chapman S.B."/>
            <person name="Priest M."/>
            <person name="Young S.K."/>
            <person name="Wortman J."/>
            <person name="Nusbaum C."/>
            <person name="Birren B."/>
        </authorList>
    </citation>
    <scope>NUCLEOTIDE SEQUENCE [LARGE SCALE GENOMIC DNA]</scope>
    <source>
        <strain evidence="15 16">CBS 89968</strain>
    </source>
</reference>
<comment type="function">
    <text evidence="12">Putative RNA polymerase II subunit B1 C-terminal domain (CTD) phosphatase involved in RNA polymerase II transcription regulation.</text>
</comment>
<dbReference type="GO" id="GO:0005634">
    <property type="term" value="C:nucleus"/>
    <property type="evidence" value="ECO:0007669"/>
    <property type="project" value="UniProtKB-SubCell"/>
</dbReference>
<comment type="catalytic activity">
    <reaction evidence="10 12">
        <text>O-phospho-L-threonyl-[protein] + H2O = L-threonyl-[protein] + phosphate</text>
        <dbReference type="Rhea" id="RHEA:47004"/>
        <dbReference type="Rhea" id="RHEA-COMP:11060"/>
        <dbReference type="Rhea" id="RHEA-COMP:11605"/>
        <dbReference type="ChEBI" id="CHEBI:15377"/>
        <dbReference type="ChEBI" id="CHEBI:30013"/>
        <dbReference type="ChEBI" id="CHEBI:43474"/>
        <dbReference type="ChEBI" id="CHEBI:61977"/>
        <dbReference type="EC" id="3.1.3.16"/>
    </reaction>
</comment>
<comment type="catalytic activity">
    <reaction evidence="9 12">
        <text>O-phospho-L-seryl-[protein] + H2O = L-seryl-[protein] + phosphate</text>
        <dbReference type="Rhea" id="RHEA:20629"/>
        <dbReference type="Rhea" id="RHEA-COMP:9863"/>
        <dbReference type="Rhea" id="RHEA-COMP:11604"/>
        <dbReference type="ChEBI" id="CHEBI:15377"/>
        <dbReference type="ChEBI" id="CHEBI:29999"/>
        <dbReference type="ChEBI" id="CHEBI:43474"/>
        <dbReference type="ChEBI" id="CHEBI:83421"/>
        <dbReference type="EC" id="3.1.3.16"/>
    </reaction>
</comment>
<keyword evidence="8 12" id="KW-0539">Nucleus</keyword>
<keyword evidence="6 12" id="KW-0862">Zinc</keyword>
<dbReference type="VEuPathDB" id="FungiDB:PV08_00428"/>
<dbReference type="GeneID" id="27327511"/>
<dbReference type="InterPro" id="IPR039693">
    <property type="entry name" value="Rtr1/RPAP2"/>
</dbReference>
<dbReference type="OrthoDB" id="2590500at2759"/>
<protein>
    <recommendedName>
        <fullName evidence="12">RNA polymerase II subunit B1 CTD phosphatase RPAP2 homolog</fullName>
        <ecNumber evidence="12">3.1.3.16</ecNumber>
    </recommendedName>
</protein>
<evidence type="ECO:0000256" key="3">
    <source>
        <dbReference type="ARBA" id="ARBA00022723"/>
    </source>
</evidence>
<evidence type="ECO:0000256" key="8">
    <source>
        <dbReference type="ARBA" id="ARBA00023242"/>
    </source>
</evidence>
<evidence type="ECO:0000256" key="6">
    <source>
        <dbReference type="ARBA" id="ARBA00022833"/>
    </source>
</evidence>
<comment type="similarity">
    <text evidence="2 11 12">Belongs to the RPAP2 family.</text>
</comment>
<evidence type="ECO:0000256" key="10">
    <source>
        <dbReference type="ARBA" id="ARBA00048336"/>
    </source>
</evidence>
<evidence type="ECO:0000256" key="4">
    <source>
        <dbReference type="ARBA" id="ARBA00022771"/>
    </source>
</evidence>
<feature type="region of interest" description="Disordered" evidence="13">
    <location>
        <begin position="211"/>
        <end position="248"/>
    </location>
</feature>
<evidence type="ECO:0000256" key="1">
    <source>
        <dbReference type="ARBA" id="ARBA00004123"/>
    </source>
</evidence>
<dbReference type="InterPro" id="IPR007308">
    <property type="entry name" value="Rtr1/RPAP2_dom"/>
</dbReference>
<dbReference type="EC" id="3.1.3.16" evidence="12"/>
<keyword evidence="3 12" id="KW-0479">Metal-binding</keyword>
<dbReference type="STRING" id="91928.A0A0D2BLN1"/>
<dbReference type="GO" id="GO:0008420">
    <property type="term" value="F:RNA polymerase II CTD heptapeptide repeat phosphatase activity"/>
    <property type="evidence" value="ECO:0007669"/>
    <property type="project" value="UniProtKB-UniRule"/>
</dbReference>
<evidence type="ECO:0000256" key="9">
    <source>
        <dbReference type="ARBA" id="ARBA00047761"/>
    </source>
</evidence>
<dbReference type="Gene3D" id="1.25.40.820">
    <property type="match status" value="1"/>
</dbReference>
<name>A0A0D2BLN1_9EURO</name>
<sequence length="248" mass="27990">MSSESPKVDDRENRIRSTALRHATEIEDRKKLQTRIADLIVEAFELPTKPDADPARPSPSDASLFKQCLGLFQQSDLDDLIYERNVDNRCGYALCPKPNQRLSHTGNLVWNRKGGKDFKLVNKAEMEKWCSSLCAERTAFVRTQLGTGPAWLRDITAVDIKLFDEFDTDHLAESLNALSVARTAEDEVAEKMQALALERGELKVNRNEEGVTLIEKSSDEIPEPPSLTSQQQGTIEGYQPRKVRFQKS</sequence>
<dbReference type="GO" id="GO:0043175">
    <property type="term" value="F:RNA polymerase core enzyme binding"/>
    <property type="evidence" value="ECO:0007669"/>
    <property type="project" value="UniProtKB-UniRule"/>
</dbReference>
<dbReference type="AlphaFoldDB" id="A0A0D2BLN1"/>
<dbReference type="PANTHER" id="PTHR14732">
    <property type="entry name" value="RNA POLYMERASE II SUBUNIT B1 CTD PHOSPHATASE RPAP2-RELATED"/>
    <property type="match status" value="1"/>
</dbReference>
<evidence type="ECO:0000256" key="7">
    <source>
        <dbReference type="ARBA" id="ARBA00022912"/>
    </source>
</evidence>
<proteinExistence type="inferred from homology"/>
<evidence type="ECO:0000256" key="2">
    <source>
        <dbReference type="ARBA" id="ARBA00005676"/>
    </source>
</evidence>
<dbReference type="PROSITE" id="PS51479">
    <property type="entry name" value="ZF_RTR1"/>
    <property type="match status" value="1"/>
</dbReference>
<comment type="subcellular location">
    <subcellularLocation>
        <location evidence="1 12">Nucleus</location>
    </subcellularLocation>
</comment>
<evidence type="ECO:0000256" key="12">
    <source>
        <dbReference type="RuleBase" id="RU367080"/>
    </source>
</evidence>
<dbReference type="HOGENOM" id="CLU_049331_1_0_1"/>
<dbReference type="InterPro" id="IPR038534">
    <property type="entry name" value="Rtr1/RPAP2_sf"/>
</dbReference>
<keyword evidence="16" id="KW-1185">Reference proteome</keyword>
<keyword evidence="7 12" id="KW-0904">Protein phosphatase</keyword>
<dbReference type="RefSeq" id="XP_016240069.1">
    <property type="nucleotide sequence ID" value="XM_016374793.1"/>
</dbReference>
<evidence type="ECO:0000313" key="15">
    <source>
        <dbReference type="EMBL" id="KIW19853.1"/>
    </source>
</evidence>
<gene>
    <name evidence="15" type="ORF">PV08_00428</name>
</gene>
<dbReference type="Proteomes" id="UP000053328">
    <property type="component" value="Unassembled WGS sequence"/>
</dbReference>
<dbReference type="EMBL" id="KN847492">
    <property type="protein sequence ID" value="KIW19853.1"/>
    <property type="molecule type" value="Genomic_DNA"/>
</dbReference>
<evidence type="ECO:0000256" key="5">
    <source>
        <dbReference type="ARBA" id="ARBA00022801"/>
    </source>
</evidence>
<dbReference type="PANTHER" id="PTHR14732:SF0">
    <property type="entry name" value="RNA POLYMERASE II SUBUNIT B1 CTD PHOSPHATASE RPAP2-RELATED"/>
    <property type="match status" value="1"/>
</dbReference>
<dbReference type="Pfam" id="PF04181">
    <property type="entry name" value="RPAP2_Rtr1"/>
    <property type="match status" value="1"/>
</dbReference>
<organism evidence="15 16">
    <name type="scientific">Exophiala spinifera</name>
    <dbReference type="NCBI Taxonomy" id="91928"/>
    <lineage>
        <taxon>Eukaryota</taxon>
        <taxon>Fungi</taxon>
        <taxon>Dikarya</taxon>
        <taxon>Ascomycota</taxon>
        <taxon>Pezizomycotina</taxon>
        <taxon>Eurotiomycetes</taxon>
        <taxon>Chaetothyriomycetidae</taxon>
        <taxon>Chaetothyriales</taxon>
        <taxon>Herpotrichiellaceae</taxon>
        <taxon>Exophiala</taxon>
    </lineage>
</organism>
<feature type="domain" description="RTR1-type" evidence="14">
    <location>
        <begin position="67"/>
        <end position="154"/>
    </location>
</feature>